<gene>
    <name evidence="1" type="ORF">SAMN02746009_01693</name>
</gene>
<evidence type="ECO:0000313" key="1">
    <source>
        <dbReference type="EMBL" id="SHK86553.1"/>
    </source>
</evidence>
<accession>A0A1M6VYP2</accession>
<dbReference type="OrthoDB" id="1432119at2"/>
<sequence>MPALPPDLRKALFALPEREKDQLLARLVAQDAVLTEQLAFRLLEGDEALEIRRQRLQTQVDDPVRGYHQTPNDLLHIVRQLQARLAYHAKITGDTQGEIELTLRLLTNIFRHQPEAVARLHGPTQPLLQHLARRTADVLKQVAKLHPDYLVELETSLNELLALLYASAAAPLARELGVPVSIMS</sequence>
<keyword evidence="2" id="KW-1185">Reference proteome</keyword>
<dbReference type="STRING" id="1121959.SAMN02746009_01693"/>
<dbReference type="RefSeq" id="WP_073283161.1">
    <property type="nucleotide sequence ID" value="NZ_FRAS01000007.1"/>
</dbReference>
<evidence type="ECO:0000313" key="2">
    <source>
        <dbReference type="Proteomes" id="UP000183947"/>
    </source>
</evidence>
<reference evidence="2" key="1">
    <citation type="submission" date="2016-11" db="EMBL/GenBank/DDBJ databases">
        <authorList>
            <person name="Varghese N."/>
            <person name="Submissions S."/>
        </authorList>
    </citation>
    <scope>NUCLEOTIDE SEQUENCE [LARGE SCALE GENOMIC DNA]</scope>
    <source>
        <strain evidence="2">DSM 18569</strain>
    </source>
</reference>
<protein>
    <submittedName>
        <fullName evidence="1">Uncharacterized protein</fullName>
    </submittedName>
</protein>
<dbReference type="AlphaFoldDB" id="A0A1M6VYP2"/>
<proteinExistence type="predicted"/>
<dbReference type="Proteomes" id="UP000183947">
    <property type="component" value="Unassembled WGS sequence"/>
</dbReference>
<organism evidence="1 2">
    <name type="scientific">Hymenobacter psychrotolerans DSM 18569</name>
    <dbReference type="NCBI Taxonomy" id="1121959"/>
    <lineage>
        <taxon>Bacteria</taxon>
        <taxon>Pseudomonadati</taxon>
        <taxon>Bacteroidota</taxon>
        <taxon>Cytophagia</taxon>
        <taxon>Cytophagales</taxon>
        <taxon>Hymenobacteraceae</taxon>
        <taxon>Hymenobacter</taxon>
    </lineage>
</organism>
<dbReference type="EMBL" id="FRAS01000007">
    <property type="protein sequence ID" value="SHK86553.1"/>
    <property type="molecule type" value="Genomic_DNA"/>
</dbReference>
<name>A0A1M6VYP2_9BACT</name>